<evidence type="ECO:0000313" key="2">
    <source>
        <dbReference type="Proteomes" id="UP000183832"/>
    </source>
</evidence>
<accession>A0A1J1HIR8</accession>
<gene>
    <name evidence="1" type="ORF">CLUMA_CG001721</name>
</gene>
<evidence type="ECO:0000313" key="1">
    <source>
        <dbReference type="EMBL" id="CRK87935.1"/>
    </source>
</evidence>
<organism evidence="1 2">
    <name type="scientific">Clunio marinus</name>
    <dbReference type="NCBI Taxonomy" id="568069"/>
    <lineage>
        <taxon>Eukaryota</taxon>
        <taxon>Metazoa</taxon>
        <taxon>Ecdysozoa</taxon>
        <taxon>Arthropoda</taxon>
        <taxon>Hexapoda</taxon>
        <taxon>Insecta</taxon>
        <taxon>Pterygota</taxon>
        <taxon>Neoptera</taxon>
        <taxon>Endopterygota</taxon>
        <taxon>Diptera</taxon>
        <taxon>Nematocera</taxon>
        <taxon>Chironomoidea</taxon>
        <taxon>Chironomidae</taxon>
        <taxon>Clunio</taxon>
    </lineage>
</organism>
<proteinExistence type="predicted"/>
<dbReference type="Proteomes" id="UP000183832">
    <property type="component" value="Unassembled WGS sequence"/>
</dbReference>
<sequence>MLECDNGMWFMVVYESIKNNKQTQQQAFEIRTIKILASFVLYRLSNSNCYQLNFHYELFSC</sequence>
<dbReference type="AlphaFoldDB" id="A0A1J1HIR8"/>
<name>A0A1J1HIR8_9DIPT</name>
<protein>
    <submittedName>
        <fullName evidence="1">CLUMA_CG001721, isoform A</fullName>
    </submittedName>
</protein>
<keyword evidence="2" id="KW-1185">Reference proteome</keyword>
<dbReference type="EMBL" id="CVRI01000006">
    <property type="protein sequence ID" value="CRK87935.1"/>
    <property type="molecule type" value="Genomic_DNA"/>
</dbReference>
<reference evidence="1 2" key="1">
    <citation type="submission" date="2015-04" db="EMBL/GenBank/DDBJ databases">
        <authorList>
            <person name="Syromyatnikov M.Y."/>
            <person name="Popov V.N."/>
        </authorList>
    </citation>
    <scope>NUCLEOTIDE SEQUENCE [LARGE SCALE GENOMIC DNA]</scope>
</reference>